<dbReference type="PANTHER" id="PTHR43775:SF37">
    <property type="entry name" value="SI:DKEY-61P9.11"/>
    <property type="match status" value="1"/>
</dbReference>
<dbReference type="InterPro" id="IPR016039">
    <property type="entry name" value="Thiolase-like"/>
</dbReference>
<feature type="domain" description="EF-hand" evidence="7">
    <location>
        <begin position="571"/>
        <end position="606"/>
    </location>
</feature>
<feature type="domain" description="EF-hand" evidence="7">
    <location>
        <begin position="885"/>
        <end position="920"/>
    </location>
</feature>
<dbReference type="InterPro" id="IPR020841">
    <property type="entry name" value="PKS_Beta-ketoAc_synthase_dom"/>
</dbReference>
<dbReference type="CDD" id="cd00051">
    <property type="entry name" value="EFh"/>
    <property type="match status" value="1"/>
</dbReference>
<comment type="caution">
    <text evidence="9">The sequence shown here is derived from an EMBL/GenBank/DDBJ whole genome shotgun (WGS) entry which is preliminary data.</text>
</comment>
<feature type="domain" description="EF-hand" evidence="7">
    <location>
        <begin position="654"/>
        <end position="685"/>
    </location>
</feature>
<dbReference type="SUPFAM" id="SSF53901">
    <property type="entry name" value="Thiolase-like"/>
    <property type="match status" value="3"/>
</dbReference>
<dbReference type="Pfam" id="PF00109">
    <property type="entry name" value="ketoacyl-synt"/>
    <property type="match status" value="2"/>
</dbReference>
<organism evidence="9 10">
    <name type="scientific">Durusdinium trenchii</name>
    <dbReference type="NCBI Taxonomy" id="1381693"/>
    <lineage>
        <taxon>Eukaryota</taxon>
        <taxon>Sar</taxon>
        <taxon>Alveolata</taxon>
        <taxon>Dinophyceae</taxon>
        <taxon>Suessiales</taxon>
        <taxon>Symbiodiniaceae</taxon>
        <taxon>Durusdinium</taxon>
    </lineage>
</organism>
<sequence length="1701" mass="189101">MSGDALVSGEAAPIAWPANENLQQFGEEVAQSLLQGDFCLAQSLLTDEVGSEAMDLAKKSLRFKRLVKELELCYLGREARGKVAWLPSDDPRSEVQTALQSCDRVLSKVTTALYWECPNLGFVPDGRADGLLRMNCKSQREEEDLLRQQEKLSAKHVQEGRVEDHIDFVQSRKICAILQVSGSAKVALHCPDEENTAELVLSPGRLLIFRHDRLSFTYTGDSPDWCCVQSWVISTGLSAELQAAAGNLNEADLAMGVFSGPLSPVNPLTGKTVSVMAVDCMLAGNGVSPEQYWAMLSVATDGCRHLSSLRWDYEPYFEPNKDWALGKYYSNHGGFVMEEYLMGFDATFFGFTEMQASYMDPIQRNSLEVGYSVLSKAGWNRRRLQNAKIGGLAGGGGYVGLRRQRGGAPSPPGKMAPTSPGRRMRDEVTPRESPTEGGQMSMSPRSPGGGQKKSIQIFGCLINDTYEPLEYLHQNKPCWRARSEAPIYLFHTGKSRWVISKRINDGARCYAYVTDNGSDPSKCTGPWMCCDENGTWNKDDGIRCVLTVASNDQFTLLRNQVEADLAHYGLMDDESLKQMWRKLDRNGDNEASLAEVEALVTQMCDAKIWPKWINNPDSIKRAFEKAAGLDGANDEAVEKEEFHALLLDLFWFGHLHEIFEQWDQSHDNMLSLPEFVAGMKELGIRLTQEEAESEFRSAGKSMDGGLLPFSDFCSYVRQRVQPKHNANFDKKPVAKDAQLDTLRKSHGEQATHGEMMIKKTMADFDKLEKEIKGMIKDNDQVKLKKMWRKLDFNGNNVVSLAEIDKMAVEQFPLLNHKPALMRAYKASFGDEGDEFIHKREFKILLANLFYFNKLFWLFDQVDQDHDRRMDIKEFTWCMSMCGLKLSQPKLEAEFKKIDQNGGGIILFDEFCRHLDQAVRLGGEAPGGSKALRSKMFCVYMGNCGTDWSVTKNFSDLLQGSRESMLDFMAANSAHVASTRISHVFGLRGPINCSDTACSSSLVATGEAHNAMRPLDPKQSDATCSGGEHSLVLGTNALLGPFSWIGLCGPKMLSAKGRCFTFDYGADGFGRGEGTSGLFAEVTHKEPTERLAIFCGTNINQDGRSASMTAPHGPSQQECIRASLKEANVTPADIRVAELHGTGTALGDPIEVGALRGVMKVRDLPILKTSAKSNLAHGEANAGMAGLVKCVLMLNRGTVAPNVHFYSLNPHLDLNGYPCQISGELLELGSTSGYAGVSSFGFGGTNARADVWGKAQMGQRKARKLNLNMLEYVSVRCPRCLGSMEWKSACAVPSKRPKGSGYGRQPASCVRGEFDSYEVCSLCYEGSYLYGQPPEAEEALPSGKVYIKGTWTAFGDFEEMKLKDGVFHFQFRLGETRCERFYLAMDKKDDKAIFPWHPAGGADVRVKGPCPLESDHYFFIDGRDEEWPEGSLISVAAWCDEQNARRISWRREPEEGGPKEMPSFAHSYQVTGSLTQMKMIPMKPIKGLRNVFEYSTRFGLQSHETFQFVRDYDRKQIIYPARNRPKRTSIPVRGPDAGGAESFFAASGAQGERLLLRLEVADGHVTVSASFSSSVRTWHSQEGRTRRQFFVAGTWAEPSLPMTPDPEDPDRFLAQMTVASSYGKEEFQIWMDEDPARALFPEVPNGSNGGQLVLGPERGTSENKFLIDGYPGASFEICLDLRCSNKWHKVTWRKLPDQRALL</sequence>
<feature type="region of interest" description="Disordered" evidence="6">
    <location>
        <begin position="400"/>
        <end position="452"/>
    </location>
</feature>
<evidence type="ECO:0000256" key="6">
    <source>
        <dbReference type="SAM" id="MobiDB-lite"/>
    </source>
</evidence>
<evidence type="ECO:0000256" key="4">
    <source>
        <dbReference type="RuleBase" id="RU003694"/>
    </source>
</evidence>
<dbReference type="InterPro" id="IPR018247">
    <property type="entry name" value="EF_Hand_1_Ca_BS"/>
</dbReference>
<evidence type="ECO:0000256" key="3">
    <source>
        <dbReference type="ARBA" id="ARBA00022837"/>
    </source>
</evidence>
<dbReference type="Gene3D" id="3.40.47.10">
    <property type="match status" value="2"/>
</dbReference>
<dbReference type="EMBL" id="CAXAMN010001891">
    <property type="protein sequence ID" value="CAK8996732.1"/>
    <property type="molecule type" value="Genomic_DNA"/>
</dbReference>
<dbReference type="CDD" id="cd15898">
    <property type="entry name" value="EFh_PI-PLC"/>
    <property type="match status" value="1"/>
</dbReference>
<protein>
    <recommendedName>
        <fullName evidence="11">Type I polyketide synthase</fullName>
    </recommendedName>
</protein>
<dbReference type="InterPro" id="IPR002048">
    <property type="entry name" value="EF_hand_dom"/>
</dbReference>
<dbReference type="InterPro" id="IPR030834">
    <property type="entry name" value="PKS_assoc_dom"/>
</dbReference>
<dbReference type="SUPFAM" id="SSF47473">
    <property type="entry name" value="EF-hand"/>
    <property type="match status" value="2"/>
</dbReference>
<dbReference type="PROSITE" id="PS52004">
    <property type="entry name" value="KS3_2"/>
    <property type="match status" value="1"/>
</dbReference>
<dbReference type="InterPro" id="IPR014031">
    <property type="entry name" value="Ketoacyl_synth_C"/>
</dbReference>
<dbReference type="PROSITE" id="PS00018">
    <property type="entry name" value="EF_HAND_1"/>
    <property type="match status" value="3"/>
</dbReference>
<evidence type="ECO:0000256" key="1">
    <source>
        <dbReference type="ARBA" id="ARBA00022450"/>
    </source>
</evidence>
<keyword evidence="1" id="KW-0596">Phosphopantetheine</keyword>
<dbReference type="Pfam" id="PF13499">
    <property type="entry name" value="EF-hand_7"/>
    <property type="match status" value="1"/>
</dbReference>
<keyword evidence="4" id="KW-0808">Transferase</keyword>
<dbReference type="CDD" id="cd00833">
    <property type="entry name" value="PKS"/>
    <property type="match status" value="1"/>
</dbReference>
<proteinExistence type="inferred from homology"/>
<evidence type="ECO:0000313" key="10">
    <source>
        <dbReference type="Proteomes" id="UP001642484"/>
    </source>
</evidence>
<evidence type="ECO:0000259" key="7">
    <source>
        <dbReference type="PROSITE" id="PS50222"/>
    </source>
</evidence>
<keyword evidence="5" id="KW-0175">Coiled coil</keyword>
<name>A0ABP0I2B5_9DINO</name>
<feature type="domain" description="EF-hand" evidence="7">
    <location>
        <begin position="849"/>
        <end position="884"/>
    </location>
</feature>
<dbReference type="InterPro" id="IPR050091">
    <property type="entry name" value="PKS_NRPS_Biosynth_Enz"/>
</dbReference>
<keyword evidence="2" id="KW-0597">Phosphoprotein</keyword>
<dbReference type="PROSITE" id="PS50222">
    <property type="entry name" value="EF_HAND_2"/>
    <property type="match status" value="5"/>
</dbReference>
<dbReference type="Pfam" id="PF02801">
    <property type="entry name" value="Ketoacyl-synt_C"/>
    <property type="match status" value="1"/>
</dbReference>
<evidence type="ECO:0008006" key="11">
    <source>
        <dbReference type="Google" id="ProtNLM"/>
    </source>
</evidence>
<dbReference type="PANTHER" id="PTHR43775">
    <property type="entry name" value="FATTY ACID SYNTHASE"/>
    <property type="match status" value="1"/>
</dbReference>
<dbReference type="SMART" id="SM00825">
    <property type="entry name" value="PKS_KS"/>
    <property type="match status" value="1"/>
</dbReference>
<dbReference type="SMART" id="SM00054">
    <property type="entry name" value="EFh"/>
    <property type="match status" value="5"/>
</dbReference>
<keyword evidence="10" id="KW-1185">Reference proteome</keyword>
<evidence type="ECO:0000256" key="5">
    <source>
        <dbReference type="SAM" id="Coils"/>
    </source>
</evidence>
<accession>A0ABP0I2B5</accession>
<comment type="similarity">
    <text evidence="4">Belongs to the thiolase-like superfamily. Beta-ketoacyl-ACP synthases family.</text>
</comment>
<keyword evidence="3" id="KW-0106">Calcium</keyword>
<gene>
    <name evidence="9" type="ORF">CCMP2556_LOCUS4573</name>
</gene>
<feature type="coiled-coil region" evidence="5">
    <location>
        <begin position="757"/>
        <end position="784"/>
    </location>
</feature>
<evidence type="ECO:0000256" key="2">
    <source>
        <dbReference type="ARBA" id="ARBA00022553"/>
    </source>
</evidence>
<dbReference type="NCBIfam" id="TIGR04556">
    <property type="entry name" value="PKS_assoc"/>
    <property type="match status" value="1"/>
</dbReference>
<dbReference type="InterPro" id="IPR011992">
    <property type="entry name" value="EF-hand-dom_pair"/>
</dbReference>
<dbReference type="Proteomes" id="UP001642484">
    <property type="component" value="Unassembled WGS sequence"/>
</dbReference>
<dbReference type="InterPro" id="IPR014030">
    <property type="entry name" value="Ketoacyl_synth_N"/>
</dbReference>
<evidence type="ECO:0000259" key="8">
    <source>
        <dbReference type="PROSITE" id="PS52004"/>
    </source>
</evidence>
<feature type="domain" description="EF-hand" evidence="7">
    <location>
        <begin position="778"/>
        <end position="813"/>
    </location>
</feature>
<reference evidence="9 10" key="1">
    <citation type="submission" date="2024-02" db="EMBL/GenBank/DDBJ databases">
        <authorList>
            <person name="Chen Y."/>
            <person name="Shah S."/>
            <person name="Dougan E. K."/>
            <person name="Thang M."/>
            <person name="Chan C."/>
        </authorList>
    </citation>
    <scope>NUCLEOTIDE SEQUENCE [LARGE SCALE GENOMIC DNA]</scope>
</reference>
<dbReference type="Gene3D" id="1.10.238.10">
    <property type="entry name" value="EF-hand"/>
    <property type="match status" value="3"/>
</dbReference>
<feature type="domain" description="Ketosynthase family 3 (KS3)" evidence="8">
    <location>
        <begin position="270"/>
        <end position="1252"/>
    </location>
</feature>
<feature type="compositionally biased region" description="Basic and acidic residues" evidence="6">
    <location>
        <begin position="423"/>
        <end position="434"/>
    </location>
</feature>
<evidence type="ECO:0000313" key="9">
    <source>
        <dbReference type="EMBL" id="CAK8996732.1"/>
    </source>
</evidence>